<protein>
    <submittedName>
        <fullName evidence="1">Uncharacterized protein</fullName>
    </submittedName>
</protein>
<accession>A0ABQ4YCH7</accession>
<keyword evidence="2" id="KW-1185">Reference proteome</keyword>
<reference evidence="1" key="2">
    <citation type="submission" date="2022-01" db="EMBL/GenBank/DDBJ databases">
        <authorList>
            <person name="Yamashiro T."/>
            <person name="Shiraishi A."/>
            <person name="Satake H."/>
            <person name="Nakayama K."/>
        </authorList>
    </citation>
    <scope>NUCLEOTIDE SEQUENCE</scope>
</reference>
<organism evidence="1 2">
    <name type="scientific">Tanacetum coccineum</name>
    <dbReference type="NCBI Taxonomy" id="301880"/>
    <lineage>
        <taxon>Eukaryota</taxon>
        <taxon>Viridiplantae</taxon>
        <taxon>Streptophyta</taxon>
        <taxon>Embryophyta</taxon>
        <taxon>Tracheophyta</taxon>
        <taxon>Spermatophyta</taxon>
        <taxon>Magnoliopsida</taxon>
        <taxon>eudicotyledons</taxon>
        <taxon>Gunneridae</taxon>
        <taxon>Pentapetalae</taxon>
        <taxon>asterids</taxon>
        <taxon>campanulids</taxon>
        <taxon>Asterales</taxon>
        <taxon>Asteraceae</taxon>
        <taxon>Asteroideae</taxon>
        <taxon>Anthemideae</taxon>
        <taxon>Anthemidinae</taxon>
        <taxon>Tanacetum</taxon>
    </lineage>
</organism>
<proteinExistence type="predicted"/>
<evidence type="ECO:0000313" key="2">
    <source>
        <dbReference type="Proteomes" id="UP001151760"/>
    </source>
</evidence>
<comment type="caution">
    <text evidence="1">The sequence shown here is derived from an EMBL/GenBank/DDBJ whole genome shotgun (WGS) entry which is preliminary data.</text>
</comment>
<reference evidence="1" key="1">
    <citation type="journal article" date="2022" name="Int. J. Mol. Sci.">
        <title>Draft Genome of Tanacetum Coccineum: Genomic Comparison of Closely Related Tanacetum-Family Plants.</title>
        <authorList>
            <person name="Yamashiro T."/>
            <person name="Shiraishi A."/>
            <person name="Nakayama K."/>
            <person name="Satake H."/>
        </authorList>
    </citation>
    <scope>NUCLEOTIDE SEQUENCE</scope>
</reference>
<evidence type="ECO:0000313" key="1">
    <source>
        <dbReference type="EMBL" id="GJS74857.1"/>
    </source>
</evidence>
<dbReference type="EMBL" id="BQNB010010261">
    <property type="protein sequence ID" value="GJS74857.1"/>
    <property type="molecule type" value="Genomic_DNA"/>
</dbReference>
<dbReference type="Proteomes" id="UP001151760">
    <property type="component" value="Unassembled WGS sequence"/>
</dbReference>
<feature type="non-terminal residue" evidence="1">
    <location>
        <position position="151"/>
    </location>
</feature>
<gene>
    <name evidence="1" type="ORF">Tco_0707698</name>
</gene>
<name>A0ABQ4YCH7_9ASTR</name>
<dbReference type="PANTHER" id="PTHR36617:SF16">
    <property type="entry name" value="OS04G0516500 PROTEIN"/>
    <property type="match status" value="1"/>
</dbReference>
<sequence>MARATGCAPGMVPFTYLGLLIDIISLHKLQHKVGNGSSIHFWKDNWIGNGSLSSMYNHLFHLDVDANCLLFDRLSNGIWSRQNLGSKNEEALENLLSEVIHVSVNNSPDSWKWSITNDGVFSVHDTRIHVDNVILPSRPPSTRWSKILPRK</sequence>
<dbReference type="PANTHER" id="PTHR36617">
    <property type="entry name" value="PROTEIN, PUTATIVE-RELATED"/>
    <property type="match status" value="1"/>
</dbReference>